<organism evidence="2 3">
    <name type="scientific">Sulfurimonas hongkongensis</name>
    <dbReference type="NCBI Taxonomy" id="1172190"/>
    <lineage>
        <taxon>Bacteria</taxon>
        <taxon>Pseudomonadati</taxon>
        <taxon>Campylobacterota</taxon>
        <taxon>Epsilonproteobacteria</taxon>
        <taxon>Campylobacterales</taxon>
        <taxon>Sulfurimonadaceae</taxon>
        <taxon>Sulfurimonas</taxon>
    </lineage>
</organism>
<evidence type="ECO:0000313" key="2">
    <source>
        <dbReference type="EMBL" id="EQB39859.1"/>
    </source>
</evidence>
<sequence>MKINITKQSLYLLFLSIILLLFVLIFSFLVLIPEGKNYREQRGILNKEAMELRRYEEFTEKTLERLKELQSENAHIITSFDNSFNSARFQKQFRNYFISLELSKQKQLSDEDEFSVYEVNTTSSINSPQSFYNFLDAVNKADWIIGVNFPIEFKRDHELISSSFTMRVYKNKKVSQ</sequence>
<reference evidence="2 3" key="1">
    <citation type="submission" date="2013-07" db="EMBL/GenBank/DDBJ databases">
        <title>Sulfurimonas hongkongensis AST-10 Genome Sequencing.</title>
        <authorList>
            <person name="Cai L."/>
            <person name="Zhang T."/>
        </authorList>
    </citation>
    <scope>NUCLEOTIDE SEQUENCE [LARGE SCALE GENOMIC DNA]</scope>
    <source>
        <strain evidence="2 3">AST-10</strain>
    </source>
</reference>
<dbReference type="OrthoDB" id="5372846at2"/>
<name>T0KS80_9BACT</name>
<evidence type="ECO:0000256" key="1">
    <source>
        <dbReference type="SAM" id="Phobius"/>
    </source>
</evidence>
<gene>
    <name evidence="2" type="ORF">M947_04580</name>
</gene>
<dbReference type="Proteomes" id="UP000015520">
    <property type="component" value="Unassembled WGS sequence"/>
</dbReference>
<protein>
    <recommendedName>
        <fullName evidence="4">General secretion pathway protein M</fullName>
    </recommendedName>
</protein>
<feature type="transmembrane region" description="Helical" evidence="1">
    <location>
        <begin position="12"/>
        <end position="32"/>
    </location>
</feature>
<proteinExistence type="predicted"/>
<keyword evidence="1" id="KW-1133">Transmembrane helix</keyword>
<evidence type="ECO:0000313" key="3">
    <source>
        <dbReference type="Proteomes" id="UP000015520"/>
    </source>
</evidence>
<dbReference type="AlphaFoldDB" id="T0KS80"/>
<keyword evidence="1" id="KW-0472">Membrane</keyword>
<dbReference type="EMBL" id="AUPZ01000005">
    <property type="protein sequence ID" value="EQB39859.1"/>
    <property type="molecule type" value="Genomic_DNA"/>
</dbReference>
<comment type="caution">
    <text evidence="2">The sequence shown here is derived from an EMBL/GenBank/DDBJ whole genome shotgun (WGS) entry which is preliminary data.</text>
</comment>
<keyword evidence="3" id="KW-1185">Reference proteome</keyword>
<accession>T0KS80</accession>
<keyword evidence="1" id="KW-0812">Transmembrane</keyword>
<dbReference type="STRING" id="1172190.M947_04580"/>
<dbReference type="eggNOG" id="ENOG50318ZM">
    <property type="taxonomic scope" value="Bacteria"/>
</dbReference>
<evidence type="ECO:0008006" key="4">
    <source>
        <dbReference type="Google" id="ProtNLM"/>
    </source>
</evidence>
<dbReference type="RefSeq" id="WP_021287187.1">
    <property type="nucleotide sequence ID" value="NZ_AUPZ01000005.1"/>
</dbReference>
<dbReference type="PATRIC" id="fig|1172190.3.peg.894"/>